<sequence length="981" mass="114601">MSFNKYDTVEDLNDSKHDWLLRVRAQAIWKGITKETKEFRGYNVIFVDDCNGRIHGFIAAALCVKYEGYLIEGQIYKLNDFSVKYYNGDETSRSVRTDKHIYFTNETKFMKDEDDGMKIEQQSFDFFCLEDVQNTKNDNRYLIDVVGVLDGTPTKIEYKKDGVEKSNVKFMLHDGRSYANVTFFNEFGDSFLKAMKEDVEHPVIIIIASAKINEWNDEVSLTNYPATRFYINSSHHSVKEIRSRIADNSFYVTKLEDQDDKEIPAFTVKDLFKLTEDYIEKIVQCKVIVKKFDKKVKWYTNFCAKCDIDIELIEKKYQCRECRKIYPYPDKRYQLTSLCSDNTGTVPIIWTDEEVIRLCGKTVYDIIADDEEVEDGDKFPTTLQEFEKKEYNITLIVTKENVKEGSKVYTATKIAAPNEMSGNHSPTQKKNTEVKATEISNLTMSSPPTGNSTTEKVRVRKRPDVIQCTLQETTVTNVGKFKCLKTESQSIHEKKKKQVVMSSNSYVHLRNVETGRTDWKIKIRIIREWRGVSLTGERFKGYNLLLLDAKNVRMVAYVPEWLTEKMQRLFTVGNMYTVTNFQVKQYTANDKWRCVNNDRQILFTNNTTAKQIHESEYFIPNNHFDFFEMEELSNLAKQNVYLADAVGVVIKRDNLRPVRNTKLGTDQMQVRMKMTDGKKKINVIFWDKFAEDFQQDIDSNQYEEPLILIIASGKVGVWKEETDICNFSPTVYFINYKHHSVQQLRKLISEANFSLDITYSTSQPRKPLRFCTVEEIKNFNQDYILQEVVCQVHIKFVEDNETWFYPRCTTCYKQIQFVEGYHICIRCKRRVPHPDKKFAICVMASDKTGDIEIILMDRPVRYAFGKNVFDVLQQYKGKFPTMLKSLENQDYTIKLQILEVNIQKQSEMYLATDMFKGFNFDGNCLNEETNVKATEISAGEPSGSSYHLDNMSERLRQKGSFWSTTNNRLSQFPLIMVFMLF</sequence>
<dbReference type="AlphaFoldDB" id="A0AAD8M2T4"/>
<evidence type="ECO:0000313" key="3">
    <source>
        <dbReference type="EMBL" id="KAK1358621.1"/>
    </source>
</evidence>
<dbReference type="InterPro" id="IPR012340">
    <property type="entry name" value="NA-bd_OB-fold"/>
</dbReference>
<reference evidence="3" key="1">
    <citation type="submission" date="2023-02" db="EMBL/GenBank/DDBJ databases">
        <title>Genome of toxic invasive species Heracleum sosnowskyi carries increased number of genes despite the absence of recent whole-genome duplications.</title>
        <authorList>
            <person name="Schelkunov M."/>
            <person name="Shtratnikova V."/>
            <person name="Makarenko M."/>
            <person name="Klepikova A."/>
            <person name="Omelchenko D."/>
            <person name="Novikova G."/>
            <person name="Obukhova E."/>
            <person name="Bogdanov V."/>
            <person name="Penin A."/>
            <person name="Logacheva M."/>
        </authorList>
    </citation>
    <scope>NUCLEOTIDE SEQUENCE</scope>
    <source>
        <strain evidence="3">Hsosn_3</strain>
        <tissue evidence="3">Leaf</tissue>
    </source>
</reference>
<feature type="domain" description="Replication protein A 70 kDa DNA-binding subunit B/D first OB fold" evidence="2">
    <location>
        <begin position="5"/>
        <end position="110"/>
    </location>
</feature>
<dbReference type="PANTHER" id="PTHR47165:SF4">
    <property type="entry name" value="OS03G0429900 PROTEIN"/>
    <property type="match status" value="1"/>
</dbReference>
<dbReference type="SUPFAM" id="SSF50249">
    <property type="entry name" value="Nucleic acid-binding proteins"/>
    <property type="match status" value="6"/>
</dbReference>
<protein>
    <recommendedName>
        <fullName evidence="2">Replication protein A 70 kDa DNA-binding subunit B/D first OB fold domain-containing protein</fullName>
    </recommendedName>
</protein>
<name>A0AAD8M2T4_9APIA</name>
<keyword evidence="4" id="KW-1185">Reference proteome</keyword>
<dbReference type="Gene3D" id="2.40.50.140">
    <property type="entry name" value="Nucleic acid-binding proteins"/>
    <property type="match status" value="6"/>
</dbReference>
<reference evidence="3" key="2">
    <citation type="submission" date="2023-05" db="EMBL/GenBank/DDBJ databases">
        <authorList>
            <person name="Schelkunov M.I."/>
        </authorList>
    </citation>
    <scope>NUCLEOTIDE SEQUENCE</scope>
    <source>
        <strain evidence="3">Hsosn_3</strain>
        <tissue evidence="3">Leaf</tissue>
    </source>
</reference>
<dbReference type="Proteomes" id="UP001237642">
    <property type="component" value="Unassembled WGS sequence"/>
</dbReference>
<organism evidence="3 4">
    <name type="scientific">Heracleum sosnowskyi</name>
    <dbReference type="NCBI Taxonomy" id="360622"/>
    <lineage>
        <taxon>Eukaryota</taxon>
        <taxon>Viridiplantae</taxon>
        <taxon>Streptophyta</taxon>
        <taxon>Embryophyta</taxon>
        <taxon>Tracheophyta</taxon>
        <taxon>Spermatophyta</taxon>
        <taxon>Magnoliopsida</taxon>
        <taxon>eudicotyledons</taxon>
        <taxon>Gunneridae</taxon>
        <taxon>Pentapetalae</taxon>
        <taxon>asterids</taxon>
        <taxon>campanulids</taxon>
        <taxon>Apiales</taxon>
        <taxon>Apiaceae</taxon>
        <taxon>Apioideae</taxon>
        <taxon>apioid superclade</taxon>
        <taxon>Tordylieae</taxon>
        <taxon>Tordyliinae</taxon>
        <taxon>Heracleum</taxon>
    </lineage>
</organism>
<evidence type="ECO:0000256" key="1">
    <source>
        <dbReference type="SAM" id="MobiDB-lite"/>
    </source>
</evidence>
<feature type="compositionally biased region" description="Polar residues" evidence="1">
    <location>
        <begin position="439"/>
        <end position="454"/>
    </location>
</feature>
<gene>
    <name evidence="3" type="ORF">POM88_043095</name>
</gene>
<accession>A0AAD8M2T4</accession>
<evidence type="ECO:0000259" key="2">
    <source>
        <dbReference type="Pfam" id="PF02721"/>
    </source>
</evidence>
<proteinExistence type="predicted"/>
<dbReference type="InterPro" id="IPR003871">
    <property type="entry name" value="RFA1B/D_OB_1st"/>
</dbReference>
<dbReference type="Pfam" id="PF02721">
    <property type="entry name" value="DUF223"/>
    <property type="match status" value="2"/>
</dbReference>
<dbReference type="EMBL" id="JAUIZM010000010">
    <property type="protein sequence ID" value="KAK1358621.1"/>
    <property type="molecule type" value="Genomic_DNA"/>
</dbReference>
<comment type="caution">
    <text evidence="3">The sequence shown here is derived from an EMBL/GenBank/DDBJ whole genome shotgun (WGS) entry which is preliminary data.</text>
</comment>
<evidence type="ECO:0000313" key="4">
    <source>
        <dbReference type="Proteomes" id="UP001237642"/>
    </source>
</evidence>
<feature type="region of interest" description="Disordered" evidence="1">
    <location>
        <begin position="439"/>
        <end position="458"/>
    </location>
</feature>
<dbReference type="PANTHER" id="PTHR47165">
    <property type="entry name" value="OS03G0429900 PROTEIN"/>
    <property type="match status" value="1"/>
</dbReference>
<feature type="domain" description="Replication protein A 70 kDa DNA-binding subunit B/D first OB fold" evidence="2">
    <location>
        <begin position="506"/>
        <end position="610"/>
    </location>
</feature>